<gene>
    <name evidence="5" type="ORF">BOVATA_009020</name>
</gene>
<feature type="region of interest" description="Disordered" evidence="2">
    <location>
        <begin position="429"/>
        <end position="530"/>
    </location>
</feature>
<dbReference type="InterPro" id="IPR000330">
    <property type="entry name" value="SNF2_N"/>
</dbReference>
<dbReference type="InterPro" id="IPR038718">
    <property type="entry name" value="SNF2-like_sf"/>
</dbReference>
<protein>
    <submittedName>
        <fullName evidence="5">SNF2 family protein</fullName>
    </submittedName>
</protein>
<feature type="compositionally biased region" description="Basic residues" evidence="2">
    <location>
        <begin position="67"/>
        <end position="76"/>
    </location>
</feature>
<feature type="compositionally biased region" description="Polar residues" evidence="2">
    <location>
        <begin position="600"/>
        <end position="611"/>
    </location>
</feature>
<dbReference type="Proteomes" id="UP000236319">
    <property type="component" value="Unassembled WGS sequence"/>
</dbReference>
<dbReference type="SMART" id="SM00490">
    <property type="entry name" value="HELICc"/>
    <property type="match status" value="1"/>
</dbReference>
<feature type="compositionally biased region" description="Polar residues" evidence="2">
    <location>
        <begin position="505"/>
        <end position="524"/>
    </location>
</feature>
<dbReference type="CDD" id="cd17919">
    <property type="entry name" value="DEXHc_Snf"/>
    <property type="match status" value="1"/>
</dbReference>
<evidence type="ECO:0000313" key="6">
    <source>
        <dbReference type="Proteomes" id="UP000236319"/>
    </source>
</evidence>
<evidence type="ECO:0000259" key="4">
    <source>
        <dbReference type="PROSITE" id="PS51194"/>
    </source>
</evidence>
<feature type="region of interest" description="Disordered" evidence="2">
    <location>
        <begin position="586"/>
        <end position="627"/>
    </location>
</feature>
<dbReference type="GO" id="GO:0005524">
    <property type="term" value="F:ATP binding"/>
    <property type="evidence" value="ECO:0007669"/>
    <property type="project" value="InterPro"/>
</dbReference>
<dbReference type="VEuPathDB" id="PiroplasmaDB:BOVATA_009020"/>
<dbReference type="OrthoDB" id="448448at2759"/>
<dbReference type="InterPro" id="IPR027417">
    <property type="entry name" value="P-loop_NTPase"/>
</dbReference>
<keyword evidence="6" id="KW-1185">Reference proteome</keyword>
<feature type="compositionally biased region" description="Polar residues" evidence="2">
    <location>
        <begin position="473"/>
        <end position="483"/>
    </location>
</feature>
<sequence>MVTTSSFFLGMSRSRNSIIEDSGADDLGGYAFSGGDAADVAPVRDNTRSQESPSASGSAGDAAAKQATKKKKKLKRQRSDLDSDEESAEQKAEAEQAAAAAAAAAEREAKEALRKRKAIRETLETLNAFLDITKKMVDTVVAGMSGGQPKIEEQIRAAIAHGSCTFIRSHSDLSKFSVASKFKNLKLYQQCGVHWLSLLHSVEHANGILADEMGLGKTAQTSVFLSYIYSIDTKEVVNDFNARLKKEGYGKKRSCLILVPSSVVDNWCKELRRWAPNLKNHIVKYHGPQSARFKIACDVIDDVSKGSFVILVSTMPTVSSKEDVRLLRGIREFEYMIVDEAHALKNSETIAYRRLNSSFNIRHRLLLTGTPVQNSQSELGNLLQFAMPDMFDQSKINDAINYLIKNYDDAVSEFPALSSLVEPGEIEAYRKTLPAPPSPKAPPKRGRRSKKAAEAAEDAAPTEADAKEAVGSETPQENQSESNPVDETAVTEAATANDTDGAASNGESVNQVDVDSVHTPSSPCRPTETLKEETFKSTSFGSLLGSALSSDANDAFKTAAVSDVRTPTDDTVPLRIGTMSEESAGKIATDVDKIKHESTGTENQVTSPKTDGQPESHTKASGSSQLPMASGIKAEQSPNLVIGPVPEESADSFEKFDGLPSDGDFFASEGRPVSIEPSIRVLQRLIAPFILRRRKRTVMHELPEKNTFLIRCKMVGIQQDLYLKEVESNIEQHRNALIQKYKVPESELRNMCHGRSKNYSIGSRDDFLVKSLIFRMRRICNHPLLVRGAYYKEELLQKLIKYYASKVEGYKENSLERVDKELRSWSDFEMHRSMQTLLSFEPRLERYLIPKEAFMTSAKIIELFKIIDKVEADNRKALVFSQFTMYLDVIEECLRLNKPEVMYLRLDGGCSTTSRTEMVDEFTNDEKVRLMLVSTKAGGTGLNLTVASTVVLMDQDWNPHNDTQAEDRCHRIGQTQTVEVYKLMCEGTVEEYVMECCQRKLMLDDAFSGKAVSDEGA</sequence>
<dbReference type="SUPFAM" id="SSF52540">
    <property type="entry name" value="P-loop containing nucleoside triphosphate hydrolases"/>
    <property type="match status" value="2"/>
</dbReference>
<dbReference type="Gene3D" id="3.40.50.300">
    <property type="entry name" value="P-loop containing nucleotide triphosphate hydrolases"/>
    <property type="match status" value="1"/>
</dbReference>
<name>A0A2H6K8Y2_9APIC</name>
<evidence type="ECO:0000313" key="5">
    <source>
        <dbReference type="EMBL" id="GBE59409.1"/>
    </source>
</evidence>
<dbReference type="GeneID" id="39873179"/>
<feature type="compositionally biased region" description="Low complexity" evidence="2">
    <location>
        <begin position="485"/>
        <end position="500"/>
    </location>
</feature>
<dbReference type="Pfam" id="PF00271">
    <property type="entry name" value="Helicase_C"/>
    <property type="match status" value="1"/>
</dbReference>
<dbReference type="EMBL" id="BDSA01000001">
    <property type="protein sequence ID" value="GBE59409.1"/>
    <property type="molecule type" value="Genomic_DNA"/>
</dbReference>
<dbReference type="PROSITE" id="PS51194">
    <property type="entry name" value="HELICASE_CTER"/>
    <property type="match status" value="1"/>
</dbReference>
<feature type="compositionally biased region" description="Low complexity" evidence="2">
    <location>
        <begin position="54"/>
        <end position="66"/>
    </location>
</feature>
<accession>A0A2H6K8Y2</accession>
<proteinExistence type="predicted"/>
<dbReference type="Pfam" id="PF00176">
    <property type="entry name" value="SNF2-rel_dom"/>
    <property type="match status" value="2"/>
</dbReference>
<dbReference type="CDD" id="cd18793">
    <property type="entry name" value="SF2_C_SNF"/>
    <property type="match status" value="1"/>
</dbReference>
<evidence type="ECO:0000259" key="3">
    <source>
        <dbReference type="PROSITE" id="PS51192"/>
    </source>
</evidence>
<reference evidence="5 6" key="1">
    <citation type="journal article" date="2017" name="BMC Genomics">
        <title>Whole-genome assembly of Babesia ovata and comparative genomics between closely related pathogens.</title>
        <authorList>
            <person name="Yamagishi J."/>
            <person name="Asada M."/>
            <person name="Hakimi H."/>
            <person name="Tanaka T.Q."/>
            <person name="Sugimoto C."/>
            <person name="Kawazu S."/>
        </authorList>
    </citation>
    <scope>NUCLEOTIDE SEQUENCE [LARGE SCALE GENOMIC DNA]</scope>
    <source>
        <strain evidence="5 6">Miyake</strain>
    </source>
</reference>
<dbReference type="PANTHER" id="PTHR10799">
    <property type="entry name" value="SNF2/RAD54 HELICASE FAMILY"/>
    <property type="match status" value="1"/>
</dbReference>
<organism evidence="5 6">
    <name type="scientific">Babesia ovata</name>
    <dbReference type="NCBI Taxonomy" id="189622"/>
    <lineage>
        <taxon>Eukaryota</taxon>
        <taxon>Sar</taxon>
        <taxon>Alveolata</taxon>
        <taxon>Apicomplexa</taxon>
        <taxon>Aconoidasida</taxon>
        <taxon>Piroplasmida</taxon>
        <taxon>Babesiidae</taxon>
        <taxon>Babesia</taxon>
    </lineage>
</organism>
<dbReference type="InterPro" id="IPR049730">
    <property type="entry name" value="SNF2/RAD54-like_C"/>
</dbReference>
<dbReference type="AlphaFoldDB" id="A0A2H6K8Y2"/>
<dbReference type="GO" id="GO:0016787">
    <property type="term" value="F:hydrolase activity"/>
    <property type="evidence" value="ECO:0007669"/>
    <property type="project" value="UniProtKB-KW"/>
</dbReference>
<keyword evidence="1" id="KW-0378">Hydrolase</keyword>
<feature type="compositionally biased region" description="Basic and acidic residues" evidence="2">
    <location>
        <begin position="589"/>
        <end position="599"/>
    </location>
</feature>
<evidence type="ECO:0000256" key="2">
    <source>
        <dbReference type="SAM" id="MobiDB-lite"/>
    </source>
</evidence>
<evidence type="ECO:0000256" key="1">
    <source>
        <dbReference type="ARBA" id="ARBA00022801"/>
    </source>
</evidence>
<dbReference type="Gene3D" id="3.40.50.10810">
    <property type="entry name" value="Tandem AAA-ATPase domain"/>
    <property type="match status" value="1"/>
</dbReference>
<feature type="region of interest" description="Disordered" evidence="2">
    <location>
        <begin position="35"/>
        <end position="95"/>
    </location>
</feature>
<dbReference type="RefSeq" id="XP_028865652.1">
    <property type="nucleotide sequence ID" value="XM_029009819.1"/>
</dbReference>
<feature type="domain" description="Helicase ATP-binding" evidence="3">
    <location>
        <begin position="198"/>
        <end position="389"/>
    </location>
</feature>
<comment type="caution">
    <text evidence="5">The sequence shown here is derived from an EMBL/GenBank/DDBJ whole genome shotgun (WGS) entry which is preliminary data.</text>
</comment>
<dbReference type="InterPro" id="IPR001650">
    <property type="entry name" value="Helicase_C-like"/>
</dbReference>
<dbReference type="InterPro" id="IPR014001">
    <property type="entry name" value="Helicase_ATP-bd"/>
</dbReference>
<dbReference type="PROSITE" id="PS51192">
    <property type="entry name" value="HELICASE_ATP_BIND_1"/>
    <property type="match status" value="1"/>
</dbReference>
<feature type="domain" description="Helicase C-terminal" evidence="4">
    <location>
        <begin position="862"/>
        <end position="1017"/>
    </location>
</feature>
<dbReference type="SMART" id="SM00487">
    <property type="entry name" value="DEXDc"/>
    <property type="match status" value="1"/>
</dbReference>